<dbReference type="EMBL" id="SEYY01003618">
    <property type="protein sequence ID" value="KAB7504177.1"/>
    <property type="molecule type" value="Genomic_DNA"/>
</dbReference>
<protein>
    <submittedName>
        <fullName evidence="2">Uncharacterized protein</fullName>
    </submittedName>
</protein>
<feature type="region of interest" description="Disordered" evidence="1">
    <location>
        <begin position="410"/>
        <end position="429"/>
    </location>
</feature>
<gene>
    <name evidence="2" type="ORF">Anas_09756</name>
</gene>
<evidence type="ECO:0000313" key="2">
    <source>
        <dbReference type="EMBL" id="KAB7504177.1"/>
    </source>
</evidence>
<dbReference type="OrthoDB" id="2538017at2759"/>
<feature type="compositionally biased region" description="Basic and acidic residues" evidence="1">
    <location>
        <begin position="250"/>
        <end position="274"/>
    </location>
</feature>
<feature type="compositionally biased region" description="Polar residues" evidence="1">
    <location>
        <begin position="275"/>
        <end position="304"/>
    </location>
</feature>
<feature type="compositionally biased region" description="Low complexity" evidence="1">
    <location>
        <begin position="311"/>
        <end position="329"/>
    </location>
</feature>
<reference evidence="2 3" key="1">
    <citation type="journal article" date="2019" name="PLoS Biol.">
        <title>Sex chromosomes control vertical transmission of feminizing Wolbachia symbionts in an isopod.</title>
        <authorList>
            <person name="Becking T."/>
            <person name="Chebbi M.A."/>
            <person name="Giraud I."/>
            <person name="Moumen B."/>
            <person name="Laverre T."/>
            <person name="Caubet Y."/>
            <person name="Peccoud J."/>
            <person name="Gilbert C."/>
            <person name="Cordaux R."/>
        </authorList>
    </citation>
    <scope>NUCLEOTIDE SEQUENCE [LARGE SCALE GENOMIC DNA]</scope>
    <source>
        <strain evidence="2">ANa2</strain>
        <tissue evidence="2">Whole body excluding digestive tract and cuticle</tissue>
    </source>
</reference>
<proteinExistence type="predicted"/>
<feature type="compositionally biased region" description="Polar residues" evidence="1">
    <location>
        <begin position="227"/>
        <end position="236"/>
    </location>
</feature>
<name>A0A5N5TD73_9CRUS</name>
<accession>A0A5N5TD73</accession>
<sequence length="555" mass="59325">MSFASDVVSPGFASRIAKEAKGTRKTYDGQRKYPIGQEKYIRSGVLPNVRLKSHSKPVVRARRAPTSPLLPLVSHPSSPFSSSSIASGFLASASTRIPDISSVVSVLDSTTTSGCESIKDPTSVQAVVAALEQAQSLKSGIKRSRFGETEDSNKKQKCSLDSSCEKDEFPSPVVVQPHGSISSSTGGGGEKRALDLSPSIGTGGSPNHPQLSPENKRRCVPDPRVASFSSSKNLNTYVAGRDTPISMYESHQDSDSESNKSLESHHSKQSDRSYRGQNNDISGMRISSQDQFDRSGSQTPQSMRGSYGLVGTSNGSNSSSRTTTPSKPSHVFSLDAYKADKAKNHQRLNKMLGMLFNVSDEENDAIQASQSTAPIVPSANTVIDSVVNSQPLSISDNVVNPQPLSLSISTSGVSSSFQSNSVPKESSSSSASDLLKEAFSKVQPEVVPDTCEFKAKENETTDNNSADVSATFLLTLNKATKQIELPNTSNGFLKNSEVLKTNEDLVSNVNSVIHLPSSSSNSEATNNSSPSVLSAISELKSFTKAIFSYHKFLYE</sequence>
<feature type="compositionally biased region" description="Basic and acidic residues" evidence="1">
    <location>
        <begin position="145"/>
        <end position="154"/>
    </location>
</feature>
<evidence type="ECO:0000313" key="3">
    <source>
        <dbReference type="Proteomes" id="UP000326759"/>
    </source>
</evidence>
<comment type="caution">
    <text evidence="2">The sequence shown here is derived from an EMBL/GenBank/DDBJ whole genome shotgun (WGS) entry which is preliminary data.</text>
</comment>
<dbReference type="Proteomes" id="UP000326759">
    <property type="component" value="Unassembled WGS sequence"/>
</dbReference>
<organism evidence="2 3">
    <name type="scientific">Armadillidium nasatum</name>
    <dbReference type="NCBI Taxonomy" id="96803"/>
    <lineage>
        <taxon>Eukaryota</taxon>
        <taxon>Metazoa</taxon>
        <taxon>Ecdysozoa</taxon>
        <taxon>Arthropoda</taxon>
        <taxon>Crustacea</taxon>
        <taxon>Multicrustacea</taxon>
        <taxon>Malacostraca</taxon>
        <taxon>Eumalacostraca</taxon>
        <taxon>Peracarida</taxon>
        <taxon>Isopoda</taxon>
        <taxon>Oniscidea</taxon>
        <taxon>Crinocheta</taxon>
        <taxon>Armadillidiidae</taxon>
        <taxon>Armadillidium</taxon>
    </lineage>
</organism>
<feature type="region of interest" description="Disordered" evidence="1">
    <location>
        <begin position="142"/>
        <end position="330"/>
    </location>
</feature>
<dbReference type="AlphaFoldDB" id="A0A5N5TD73"/>
<evidence type="ECO:0000256" key="1">
    <source>
        <dbReference type="SAM" id="MobiDB-lite"/>
    </source>
</evidence>
<keyword evidence="3" id="KW-1185">Reference proteome</keyword>